<evidence type="ECO:0000256" key="1">
    <source>
        <dbReference type="SAM" id="MobiDB-lite"/>
    </source>
</evidence>
<dbReference type="OrthoDB" id="6286094at2759"/>
<protein>
    <submittedName>
        <fullName evidence="2">Uncharacterized protein</fullName>
    </submittedName>
</protein>
<accession>A0A077ZM44</accession>
<reference evidence="2" key="2">
    <citation type="submission" date="2014-03" db="EMBL/GenBank/DDBJ databases">
        <title>The whipworm genome and dual-species transcriptomics of an intimate host-pathogen interaction.</title>
        <authorList>
            <person name="Foth B.J."/>
            <person name="Tsai I.J."/>
            <person name="Reid A.J."/>
            <person name="Bancroft A.J."/>
            <person name="Nichol S."/>
            <person name="Tracey A."/>
            <person name="Holroyd N."/>
            <person name="Cotton J.A."/>
            <person name="Stanley E.J."/>
            <person name="Zarowiecki M."/>
            <person name="Liu J.Z."/>
            <person name="Huckvale T."/>
            <person name="Cooper P.J."/>
            <person name="Grencis R.K."/>
            <person name="Berriman M."/>
        </authorList>
    </citation>
    <scope>NUCLEOTIDE SEQUENCE [LARGE SCALE GENOMIC DNA]</scope>
</reference>
<evidence type="ECO:0000313" key="2">
    <source>
        <dbReference type="EMBL" id="CDW61387.1"/>
    </source>
</evidence>
<feature type="non-terminal residue" evidence="2">
    <location>
        <position position="1"/>
    </location>
</feature>
<dbReference type="Proteomes" id="UP000030665">
    <property type="component" value="Unassembled WGS sequence"/>
</dbReference>
<dbReference type="AlphaFoldDB" id="A0A077ZM44"/>
<sequence length="107" mass="12204">ARCVSRYHRGTVTGIPSRHTVEIDGIPRHVRELRHRAEPEESREQAQPEDDSDDELVLHFAQPKVQSMPKEEEPLTTCPIGEFEALPARLKRSSRVREARTCACCDT</sequence>
<dbReference type="EMBL" id="HG809503">
    <property type="protein sequence ID" value="CDW61387.1"/>
    <property type="molecule type" value="Genomic_DNA"/>
</dbReference>
<reference evidence="2" key="1">
    <citation type="submission" date="2014-01" db="EMBL/GenBank/DDBJ databases">
        <authorList>
            <person name="Aslett M."/>
        </authorList>
    </citation>
    <scope>NUCLEOTIDE SEQUENCE</scope>
</reference>
<proteinExistence type="predicted"/>
<keyword evidence="3" id="KW-1185">Reference proteome</keyword>
<organism evidence="2 3">
    <name type="scientific">Trichuris trichiura</name>
    <name type="common">Whipworm</name>
    <name type="synonym">Trichocephalus trichiurus</name>
    <dbReference type="NCBI Taxonomy" id="36087"/>
    <lineage>
        <taxon>Eukaryota</taxon>
        <taxon>Metazoa</taxon>
        <taxon>Ecdysozoa</taxon>
        <taxon>Nematoda</taxon>
        <taxon>Enoplea</taxon>
        <taxon>Dorylaimia</taxon>
        <taxon>Trichinellida</taxon>
        <taxon>Trichuridae</taxon>
        <taxon>Trichuris</taxon>
    </lineage>
</organism>
<gene>
    <name evidence="2" type="ORF">TTRE_0000984701</name>
</gene>
<evidence type="ECO:0000313" key="3">
    <source>
        <dbReference type="Proteomes" id="UP000030665"/>
    </source>
</evidence>
<feature type="region of interest" description="Disordered" evidence="1">
    <location>
        <begin position="33"/>
        <end position="54"/>
    </location>
</feature>
<name>A0A077ZM44_TRITR</name>
<feature type="compositionally biased region" description="Basic and acidic residues" evidence="1">
    <location>
        <begin position="33"/>
        <end position="46"/>
    </location>
</feature>